<evidence type="ECO:0000259" key="8">
    <source>
        <dbReference type="SMART" id="SM00922"/>
    </source>
</evidence>
<dbReference type="InterPro" id="IPR013342">
    <property type="entry name" value="Mandelate_racemase_C"/>
</dbReference>
<dbReference type="Gene3D" id="3.20.20.120">
    <property type="entry name" value="Enolase-like C-terminal domain"/>
    <property type="match status" value="1"/>
</dbReference>
<accession>A0A6A8MDR3</accession>
<sequence>MTETLTIKDLQVDLKVIPLTTPFVTALHRVDSINAVRVRVALSNGIVGTGTCTPNEKVTGDTINSAAAVIKEVIRPLLLGQDFGDWRRLLQLLQASIVHNGPAKAAVELALYDAKRQLLGISLTELLGGKGGSVHTDYTISIGDPDQMIAEGQKRVEAGFKSLKLKLGHGHVDRDIKLVEDFAYAVGPMIHLRLDMNQAWSARDTLEAANYWKKHKLAIDFIEQPVPAGDLDAMAWLTKTSPYPIMADEAVESYLDAQKVVEKRAADYINIKLMKTGGLSEAQKINDLAESRGIKTMVGCMIESIESISAACSFVLANPNVVFADLDSVFMADQDPDMANFAVAAGDTITVK</sequence>
<dbReference type="SMART" id="SM00922">
    <property type="entry name" value="MR_MLE"/>
    <property type="match status" value="1"/>
</dbReference>
<gene>
    <name evidence="9" type="ORF">FYJ62_04270</name>
</gene>
<evidence type="ECO:0000313" key="9">
    <source>
        <dbReference type="EMBL" id="MST86869.1"/>
    </source>
</evidence>
<dbReference type="SFLD" id="SFLDS00001">
    <property type="entry name" value="Enolase"/>
    <property type="match status" value="1"/>
</dbReference>
<proteinExistence type="inferred from homology"/>
<evidence type="ECO:0000256" key="6">
    <source>
        <dbReference type="PIRSR" id="PIRSR634603-3"/>
    </source>
</evidence>
<evidence type="ECO:0000256" key="7">
    <source>
        <dbReference type="RuleBase" id="RU366006"/>
    </source>
</evidence>
<dbReference type="PANTHER" id="PTHR48073:SF2">
    <property type="entry name" value="O-SUCCINYLBENZOATE SYNTHASE"/>
    <property type="match status" value="1"/>
</dbReference>
<evidence type="ECO:0000256" key="5">
    <source>
        <dbReference type="PIRSR" id="PIRSR634603-1"/>
    </source>
</evidence>
<feature type="binding site" evidence="6">
    <location>
        <position position="248"/>
    </location>
    <ligand>
        <name>Mg(2+)</name>
        <dbReference type="ChEBI" id="CHEBI:18420"/>
    </ligand>
</feature>
<feature type="active site" description="Proton acceptor; specific for (R)-substrate epimerization" evidence="5">
    <location>
        <position position="166"/>
    </location>
</feature>
<dbReference type="InterPro" id="IPR034603">
    <property type="entry name" value="Dipeptide_epimerase"/>
</dbReference>
<dbReference type="InterPro" id="IPR029065">
    <property type="entry name" value="Enolase_C-like"/>
</dbReference>
<dbReference type="GO" id="GO:0046872">
    <property type="term" value="F:metal ion binding"/>
    <property type="evidence" value="ECO:0007669"/>
    <property type="project" value="UniProtKB-KW"/>
</dbReference>
<dbReference type="PANTHER" id="PTHR48073">
    <property type="entry name" value="O-SUCCINYLBENZOATE SYNTHASE-RELATED"/>
    <property type="match status" value="1"/>
</dbReference>
<dbReference type="Gene3D" id="3.30.390.10">
    <property type="entry name" value="Enolase-like, N-terminal domain"/>
    <property type="match status" value="1"/>
</dbReference>
<dbReference type="CDD" id="cd03319">
    <property type="entry name" value="L-Ala-DL-Glu_epimerase"/>
    <property type="match status" value="1"/>
</dbReference>
<dbReference type="EMBL" id="VUMX01000008">
    <property type="protein sequence ID" value="MST86869.1"/>
    <property type="molecule type" value="Genomic_DNA"/>
</dbReference>
<name>A0A6A8MDR3_9LACO</name>
<feature type="binding site" evidence="6">
    <location>
        <position position="195"/>
    </location>
    <ligand>
        <name>Mg(2+)</name>
        <dbReference type="ChEBI" id="CHEBI:18420"/>
    </ligand>
</feature>
<feature type="binding site" evidence="6">
    <location>
        <position position="223"/>
    </location>
    <ligand>
        <name>Mg(2+)</name>
        <dbReference type="ChEBI" id="CHEBI:18420"/>
    </ligand>
</feature>
<feature type="domain" description="Mandelate racemase/muconate lactonizing enzyme C-terminal" evidence="8">
    <location>
        <begin position="145"/>
        <end position="244"/>
    </location>
</feature>
<dbReference type="GO" id="GO:0016855">
    <property type="term" value="F:racemase and epimerase activity, acting on amino acids and derivatives"/>
    <property type="evidence" value="ECO:0007669"/>
    <property type="project" value="UniProtKB-UniRule"/>
</dbReference>
<evidence type="ECO:0000256" key="2">
    <source>
        <dbReference type="ARBA" id="ARBA00022723"/>
    </source>
</evidence>
<protein>
    <recommendedName>
        <fullName evidence="7">Dipeptide epimerase</fullName>
        <ecNumber evidence="7">5.1.1.-</ecNumber>
    </recommendedName>
</protein>
<comment type="caution">
    <text evidence="9">The sequence shown here is derived from an EMBL/GenBank/DDBJ whole genome shotgun (WGS) entry which is preliminary data.</text>
</comment>
<dbReference type="InterPro" id="IPR036849">
    <property type="entry name" value="Enolase-like_C_sf"/>
</dbReference>
<dbReference type="Pfam" id="PF13378">
    <property type="entry name" value="MR_MLE_C"/>
    <property type="match status" value="1"/>
</dbReference>
<dbReference type="SUPFAM" id="SSF54826">
    <property type="entry name" value="Enolase N-terminal domain-like"/>
    <property type="match status" value="1"/>
</dbReference>
<evidence type="ECO:0000313" key="10">
    <source>
        <dbReference type="Proteomes" id="UP000438120"/>
    </source>
</evidence>
<comment type="cofactor">
    <cofactor evidence="6 7">
        <name>Mg(2+)</name>
        <dbReference type="ChEBI" id="CHEBI:18420"/>
    </cofactor>
    <text evidence="6 7">Binds 1 Mg(2+) ion per subunit.</text>
</comment>
<keyword evidence="2 6" id="KW-0479">Metal-binding</keyword>
<evidence type="ECO:0000256" key="4">
    <source>
        <dbReference type="ARBA" id="ARBA00023235"/>
    </source>
</evidence>
<keyword evidence="3 6" id="KW-0460">Magnesium</keyword>
<dbReference type="SUPFAM" id="SSF51604">
    <property type="entry name" value="Enolase C-terminal domain-like"/>
    <property type="match status" value="1"/>
</dbReference>
<dbReference type="OrthoDB" id="9775391at2"/>
<keyword evidence="4 7" id="KW-0413">Isomerase</keyword>
<dbReference type="Pfam" id="PF02746">
    <property type="entry name" value="MR_MLE_N"/>
    <property type="match status" value="1"/>
</dbReference>
<dbReference type="InterPro" id="IPR029017">
    <property type="entry name" value="Enolase-like_N"/>
</dbReference>
<organism evidence="9 10">
    <name type="scientific">Lactobacillus porci</name>
    <dbReference type="NCBI Taxonomy" id="2012477"/>
    <lineage>
        <taxon>Bacteria</taxon>
        <taxon>Bacillati</taxon>
        <taxon>Bacillota</taxon>
        <taxon>Bacilli</taxon>
        <taxon>Lactobacillales</taxon>
        <taxon>Lactobacillaceae</taxon>
        <taxon>Lactobacillus</taxon>
    </lineage>
</organism>
<keyword evidence="10" id="KW-1185">Reference proteome</keyword>
<evidence type="ECO:0000256" key="3">
    <source>
        <dbReference type="ARBA" id="ARBA00022842"/>
    </source>
</evidence>
<dbReference type="SFLD" id="SFLDG00180">
    <property type="entry name" value="muconate_cycloisomerase"/>
    <property type="match status" value="1"/>
</dbReference>
<evidence type="ECO:0000256" key="1">
    <source>
        <dbReference type="ARBA" id="ARBA00008031"/>
    </source>
</evidence>
<dbReference type="RefSeq" id="WP_154548066.1">
    <property type="nucleotide sequence ID" value="NZ_VUMX01000008.1"/>
</dbReference>
<dbReference type="SFLD" id="SFLDF00009">
    <property type="entry name" value="o-succinylbenzoate_synthase"/>
    <property type="match status" value="1"/>
</dbReference>
<dbReference type="Proteomes" id="UP000438120">
    <property type="component" value="Unassembled WGS sequence"/>
</dbReference>
<dbReference type="InterPro" id="IPR013341">
    <property type="entry name" value="Mandelate_racemase_N_dom"/>
</dbReference>
<reference evidence="9 10" key="1">
    <citation type="submission" date="2019-08" db="EMBL/GenBank/DDBJ databases">
        <title>In-depth cultivation of the pig gut microbiome towards novel bacterial diversity and tailored functional studies.</title>
        <authorList>
            <person name="Wylensek D."/>
            <person name="Hitch T.C.A."/>
            <person name="Clavel T."/>
        </authorList>
    </citation>
    <scope>NUCLEOTIDE SEQUENCE [LARGE SCALE GENOMIC DNA]</scope>
    <source>
        <strain evidence="9 10">Bifido-178-WT-2B</strain>
    </source>
</reference>
<dbReference type="EC" id="5.1.1.-" evidence="7"/>
<dbReference type="AlphaFoldDB" id="A0A6A8MDR3"/>
<feature type="active site" description="Proton acceptor; specific for (S)-substrate epimerization" evidence="5">
    <location>
        <position position="272"/>
    </location>
</feature>
<comment type="similarity">
    <text evidence="1 7">Belongs to the mandelate racemase/muconate lactonizing enzyme family.</text>
</comment>